<gene>
    <name evidence="3" type="ORF">PCC79_16135</name>
</gene>
<keyword evidence="1" id="KW-0812">Transmembrane</keyword>
<evidence type="ECO:0000259" key="2">
    <source>
        <dbReference type="Pfam" id="PF07811"/>
    </source>
</evidence>
<dbReference type="RefSeq" id="WP_342372445.1">
    <property type="nucleotide sequence ID" value="NZ_CP115965.1"/>
</dbReference>
<keyword evidence="1" id="KW-1133">Transmembrane helix</keyword>
<dbReference type="InterPro" id="IPR012495">
    <property type="entry name" value="TadE-like_dom"/>
</dbReference>
<sequence>MTHPQRETRRGERGAASVEFVVIVPALLLIIGLVLAGGRLALARSAVQQMADSAARSASLARDASTAQRHALEVIGADAAAAGLRCSGGLDHVIDTSGFFVAVGQEARVEVQVRCAVTLGDLLVAGLPGTWVIEGQASSAIDRYRGRR</sequence>
<protein>
    <submittedName>
        <fullName evidence="3">TadE/TadG family type IV pilus assembly protein</fullName>
    </submittedName>
</protein>
<feature type="transmembrane region" description="Helical" evidence="1">
    <location>
        <begin position="20"/>
        <end position="42"/>
    </location>
</feature>
<feature type="domain" description="TadE-like" evidence="2">
    <location>
        <begin position="14"/>
        <end position="56"/>
    </location>
</feature>
<accession>A0ABZ3C839</accession>
<proteinExistence type="predicted"/>
<dbReference type="EMBL" id="CP115965">
    <property type="protein sequence ID" value="WZW98396.1"/>
    <property type="molecule type" value="Genomic_DNA"/>
</dbReference>
<evidence type="ECO:0000256" key="1">
    <source>
        <dbReference type="SAM" id="Phobius"/>
    </source>
</evidence>
<name>A0ABZ3C839_9ACTN</name>
<keyword evidence="1" id="KW-0472">Membrane</keyword>
<organism evidence="3 4">
    <name type="scientific">Propioniciclava soli</name>
    <dbReference type="NCBI Taxonomy" id="2775081"/>
    <lineage>
        <taxon>Bacteria</taxon>
        <taxon>Bacillati</taxon>
        <taxon>Actinomycetota</taxon>
        <taxon>Actinomycetes</taxon>
        <taxon>Propionibacteriales</taxon>
        <taxon>Propionibacteriaceae</taxon>
        <taxon>Propioniciclava</taxon>
    </lineage>
</organism>
<dbReference type="Pfam" id="PF07811">
    <property type="entry name" value="TadE"/>
    <property type="match status" value="1"/>
</dbReference>
<evidence type="ECO:0000313" key="4">
    <source>
        <dbReference type="Proteomes" id="UP001434337"/>
    </source>
</evidence>
<dbReference type="Proteomes" id="UP001434337">
    <property type="component" value="Chromosome"/>
</dbReference>
<reference evidence="3 4" key="1">
    <citation type="journal article" date="2023" name="Environ Microbiome">
        <title>A coral-associated actinobacterium mitigates coral bleaching under heat stress.</title>
        <authorList>
            <person name="Li J."/>
            <person name="Zou Y."/>
            <person name="Li Q."/>
            <person name="Zhang J."/>
            <person name="Bourne D.G."/>
            <person name="Lyu Y."/>
            <person name="Liu C."/>
            <person name="Zhang S."/>
        </authorList>
    </citation>
    <scope>NUCLEOTIDE SEQUENCE [LARGE SCALE GENOMIC DNA]</scope>
    <source>
        <strain evidence="3 4">SCSIO 13291</strain>
    </source>
</reference>
<evidence type="ECO:0000313" key="3">
    <source>
        <dbReference type="EMBL" id="WZW98396.1"/>
    </source>
</evidence>
<keyword evidence="4" id="KW-1185">Reference proteome</keyword>